<dbReference type="AlphaFoldDB" id="A0A916DVA0"/>
<dbReference type="Proteomes" id="UP001060919">
    <property type="component" value="Chromosome"/>
</dbReference>
<gene>
    <name evidence="2" type="ORF">AsAng_0049230</name>
</gene>
<dbReference type="EMBL" id="AP026867">
    <property type="protein sequence ID" value="BDS14151.1"/>
    <property type="molecule type" value="Genomic_DNA"/>
</dbReference>
<feature type="chain" id="PRO_5038126342" evidence="1">
    <location>
        <begin position="20"/>
        <end position="502"/>
    </location>
</feature>
<evidence type="ECO:0000256" key="1">
    <source>
        <dbReference type="SAM" id="SignalP"/>
    </source>
</evidence>
<dbReference type="SUPFAM" id="SSF56935">
    <property type="entry name" value="Porins"/>
    <property type="match status" value="1"/>
</dbReference>
<sequence length="502" mass="56218">MRSIFFLFTLIFIQSKVQAQITSDALLFGETHPTINARSMALGNALGALGGDMSTANLNPAGIAIYRRMEMSLSFGALFDNSTTKFLENSTKDRMSQLSFGSAGMVFASRIRRKNSDWKSVNVGLTVNRLANYARDFTYQGASTGSRIQSFAENSYGIATNDLDAYEGWMAYNAFLMDTVGGFNYVPNGGISDSTFTTKYQNVKRTGGVNELAFTIGGNYNNKLYLGATIGVDFMVMNEDRVYQETSDSLDFRSMEFVEERRVEGTGINLKLGMIYRINKLLRVGLAVHTPTAYRLTDAYNSGLSGQIVYDSLLRYNNYAMEDQDPYVLKHDLVTPWVFMGSVGLVIPKRGFIGLDVEYTDYSWSSFSLLEDEQTTANNKFINDLNDRITNAYQGVLKARIGAEIALGLARVRLGYQFQTSPYQVSVAGVTDLRHDISAGIGLRWKHFYLDFGYVHTLKDFEYSPYNHSTTIQRVTGRSQTGHAMLTMGVAIFRDRFKHNSF</sequence>
<accession>A0A916DVA0</accession>
<name>A0A916DVA0_9BACT</name>
<organism evidence="2 3">
    <name type="scientific">Aureispira anguillae</name>
    <dbReference type="NCBI Taxonomy" id="2864201"/>
    <lineage>
        <taxon>Bacteria</taxon>
        <taxon>Pseudomonadati</taxon>
        <taxon>Bacteroidota</taxon>
        <taxon>Saprospiria</taxon>
        <taxon>Saprospirales</taxon>
        <taxon>Saprospiraceae</taxon>
        <taxon>Aureispira</taxon>
    </lineage>
</organism>
<dbReference type="KEGG" id="aup:AsAng_0049230"/>
<dbReference type="RefSeq" id="WP_264789380.1">
    <property type="nucleotide sequence ID" value="NZ_AP026867.1"/>
</dbReference>
<protein>
    <submittedName>
        <fullName evidence="2">Aromatic hydrocarbon degradation protein</fullName>
    </submittedName>
</protein>
<reference evidence="2" key="1">
    <citation type="submission" date="2022-09" db="EMBL/GenBank/DDBJ databases">
        <title>Aureispira anguillicida sp. nov., isolated from Leptocephalus of Japanese eel Anguilla japonica.</title>
        <authorList>
            <person name="Yuasa K."/>
            <person name="Mekata T."/>
            <person name="Ikunari K."/>
        </authorList>
    </citation>
    <scope>NUCLEOTIDE SEQUENCE</scope>
    <source>
        <strain evidence="2">EL160426</strain>
    </source>
</reference>
<proteinExistence type="predicted"/>
<evidence type="ECO:0000313" key="2">
    <source>
        <dbReference type="EMBL" id="BDS14151.1"/>
    </source>
</evidence>
<feature type="signal peptide" evidence="1">
    <location>
        <begin position="1"/>
        <end position="19"/>
    </location>
</feature>
<evidence type="ECO:0000313" key="3">
    <source>
        <dbReference type="Proteomes" id="UP001060919"/>
    </source>
</evidence>
<keyword evidence="3" id="KW-1185">Reference proteome</keyword>
<keyword evidence="1" id="KW-0732">Signal</keyword>
<dbReference type="Gene3D" id="2.40.160.60">
    <property type="entry name" value="Outer membrane protein transport protein (OMPP1/FadL/TodX)"/>
    <property type="match status" value="1"/>
</dbReference>